<dbReference type="STRING" id="35608.A0A2U1MHH9"/>
<dbReference type="Proteomes" id="UP000245207">
    <property type="component" value="Unassembled WGS sequence"/>
</dbReference>
<name>A0A2U1MHH9_ARTAN</name>
<dbReference type="InterPro" id="IPR021788">
    <property type="entry name" value="CPP1-like"/>
</dbReference>
<dbReference type="Pfam" id="PF11833">
    <property type="entry name" value="CPP1-like"/>
    <property type="match status" value="1"/>
</dbReference>
<dbReference type="PANTHER" id="PTHR33372:SF10">
    <property type="entry name" value="OS03G0137300 PROTEIN"/>
    <property type="match status" value="1"/>
</dbReference>
<reference evidence="1 2" key="1">
    <citation type="journal article" date="2018" name="Mol. Plant">
        <title>The genome of Artemisia annua provides insight into the evolution of Asteraceae family and artemisinin biosynthesis.</title>
        <authorList>
            <person name="Shen Q."/>
            <person name="Zhang L."/>
            <person name="Liao Z."/>
            <person name="Wang S."/>
            <person name="Yan T."/>
            <person name="Shi P."/>
            <person name="Liu M."/>
            <person name="Fu X."/>
            <person name="Pan Q."/>
            <person name="Wang Y."/>
            <person name="Lv Z."/>
            <person name="Lu X."/>
            <person name="Zhang F."/>
            <person name="Jiang W."/>
            <person name="Ma Y."/>
            <person name="Chen M."/>
            <person name="Hao X."/>
            <person name="Li L."/>
            <person name="Tang Y."/>
            <person name="Lv G."/>
            <person name="Zhou Y."/>
            <person name="Sun X."/>
            <person name="Brodelius P.E."/>
            <person name="Rose J.K.C."/>
            <person name="Tang K."/>
        </authorList>
    </citation>
    <scope>NUCLEOTIDE SEQUENCE [LARGE SCALE GENOMIC DNA]</scope>
    <source>
        <strain evidence="2">cv. Huhao1</strain>
        <tissue evidence="1">Leaf</tissue>
    </source>
</reference>
<dbReference type="AlphaFoldDB" id="A0A2U1MHH9"/>
<evidence type="ECO:0000313" key="1">
    <source>
        <dbReference type="EMBL" id="PWA60733.1"/>
    </source>
</evidence>
<sequence length="99" mass="10206">MPQWVQGALKNPHVSVESPFARDLGVGAGVYRALAVLTYVNGASSPVGSLSGVDVPGLILASSFGASLYIMTKRNVKLGKSTVIAIGGLIAGAHMKFHK</sequence>
<comment type="caution">
    <text evidence="1">The sequence shown here is derived from an EMBL/GenBank/DDBJ whole genome shotgun (WGS) entry which is preliminary data.</text>
</comment>
<accession>A0A2U1MHH9</accession>
<dbReference type="GO" id="GO:0031969">
    <property type="term" value="C:chloroplast membrane"/>
    <property type="evidence" value="ECO:0007669"/>
    <property type="project" value="TreeGrafter"/>
</dbReference>
<keyword evidence="2" id="KW-1185">Reference proteome</keyword>
<protein>
    <submittedName>
        <fullName evidence="1">Uncharacterized protein</fullName>
    </submittedName>
</protein>
<dbReference type="EMBL" id="PKPP01005282">
    <property type="protein sequence ID" value="PWA60733.1"/>
    <property type="molecule type" value="Genomic_DNA"/>
</dbReference>
<dbReference type="OrthoDB" id="513574at2759"/>
<evidence type="ECO:0000313" key="2">
    <source>
        <dbReference type="Proteomes" id="UP000245207"/>
    </source>
</evidence>
<dbReference type="PANTHER" id="PTHR33372">
    <property type="match status" value="1"/>
</dbReference>
<organism evidence="1 2">
    <name type="scientific">Artemisia annua</name>
    <name type="common">Sweet wormwood</name>
    <dbReference type="NCBI Taxonomy" id="35608"/>
    <lineage>
        <taxon>Eukaryota</taxon>
        <taxon>Viridiplantae</taxon>
        <taxon>Streptophyta</taxon>
        <taxon>Embryophyta</taxon>
        <taxon>Tracheophyta</taxon>
        <taxon>Spermatophyta</taxon>
        <taxon>Magnoliopsida</taxon>
        <taxon>eudicotyledons</taxon>
        <taxon>Gunneridae</taxon>
        <taxon>Pentapetalae</taxon>
        <taxon>asterids</taxon>
        <taxon>campanulids</taxon>
        <taxon>Asterales</taxon>
        <taxon>Asteraceae</taxon>
        <taxon>Asteroideae</taxon>
        <taxon>Anthemideae</taxon>
        <taxon>Artemisiinae</taxon>
        <taxon>Artemisia</taxon>
    </lineage>
</organism>
<gene>
    <name evidence="1" type="ORF">CTI12_AA379250</name>
</gene>
<proteinExistence type="predicted"/>